<dbReference type="InterPro" id="IPR044643">
    <property type="entry name" value="TrpF_fam"/>
</dbReference>
<dbReference type="InterPro" id="IPR001240">
    <property type="entry name" value="PRAI_dom"/>
</dbReference>
<dbReference type="Pfam" id="PF00697">
    <property type="entry name" value="PRAI"/>
    <property type="match status" value="1"/>
</dbReference>
<reference evidence="10 11" key="1">
    <citation type="submission" date="2020-08" db="EMBL/GenBank/DDBJ databases">
        <title>Bridging the membrane lipid divide: bacteria of the FCB group superphylum have the potential to synthesize archaeal ether lipids.</title>
        <authorList>
            <person name="Villanueva L."/>
            <person name="Von Meijenfeldt F.A.B."/>
            <person name="Westbye A.B."/>
            <person name="Yadav S."/>
            <person name="Hopmans E.C."/>
            <person name="Dutilh B.E."/>
            <person name="Sinninghe Damste J.S."/>
        </authorList>
    </citation>
    <scope>NUCLEOTIDE SEQUENCE [LARGE SCALE GENOMIC DNA]</scope>
    <source>
        <strain evidence="10">NIOZ-UU30</strain>
    </source>
</reference>
<evidence type="ECO:0000256" key="1">
    <source>
        <dbReference type="ARBA" id="ARBA00001164"/>
    </source>
</evidence>
<comment type="pathway">
    <text evidence="2">Amino-acid biosynthesis; L-tryptophan biosynthesis; L-tryptophan from chorismate: step 3/5.</text>
</comment>
<dbReference type="SUPFAM" id="SSF51366">
    <property type="entry name" value="Ribulose-phoshate binding barrel"/>
    <property type="match status" value="1"/>
</dbReference>
<evidence type="ECO:0000256" key="6">
    <source>
        <dbReference type="ARBA" id="ARBA00022822"/>
    </source>
</evidence>
<dbReference type="InterPro" id="IPR011060">
    <property type="entry name" value="RibuloseP-bd_barrel"/>
</dbReference>
<evidence type="ECO:0000256" key="4">
    <source>
        <dbReference type="ARBA" id="ARBA00022272"/>
    </source>
</evidence>
<comment type="caution">
    <text evidence="10">The sequence shown here is derived from an EMBL/GenBank/DDBJ whole genome shotgun (WGS) entry which is preliminary data.</text>
</comment>
<gene>
    <name evidence="10" type="ORF">H8E23_03225</name>
</gene>
<evidence type="ECO:0000256" key="5">
    <source>
        <dbReference type="ARBA" id="ARBA00022605"/>
    </source>
</evidence>
<dbReference type="Proteomes" id="UP000603434">
    <property type="component" value="Unassembled WGS sequence"/>
</dbReference>
<evidence type="ECO:0000256" key="2">
    <source>
        <dbReference type="ARBA" id="ARBA00004664"/>
    </source>
</evidence>
<dbReference type="UniPathway" id="UPA00035">
    <property type="reaction ID" value="UER00042"/>
</dbReference>
<protein>
    <recommendedName>
        <fullName evidence="4">N-(5'-phosphoribosyl)anthranilate isomerase</fullName>
        <ecNumber evidence="3">5.3.1.24</ecNumber>
    </recommendedName>
</protein>
<keyword evidence="6" id="KW-0822">Tryptophan biosynthesis</keyword>
<dbReference type="AlphaFoldDB" id="A0A8J6TL97"/>
<dbReference type="GO" id="GO:0000162">
    <property type="term" value="P:L-tryptophan biosynthetic process"/>
    <property type="evidence" value="ECO:0007669"/>
    <property type="project" value="UniProtKB-UniPathway"/>
</dbReference>
<dbReference type="EMBL" id="JACNJH010000087">
    <property type="protein sequence ID" value="MBC8360398.1"/>
    <property type="molecule type" value="Genomic_DNA"/>
</dbReference>
<evidence type="ECO:0000256" key="8">
    <source>
        <dbReference type="ARBA" id="ARBA00023235"/>
    </source>
</evidence>
<keyword evidence="7" id="KW-0057">Aromatic amino acid biosynthesis</keyword>
<dbReference type="GO" id="GO:0004640">
    <property type="term" value="F:phosphoribosylanthranilate isomerase activity"/>
    <property type="evidence" value="ECO:0007669"/>
    <property type="project" value="UniProtKB-EC"/>
</dbReference>
<comment type="catalytic activity">
    <reaction evidence="1">
        <text>N-(5-phospho-beta-D-ribosyl)anthranilate = 1-(2-carboxyphenylamino)-1-deoxy-D-ribulose 5-phosphate</text>
        <dbReference type="Rhea" id="RHEA:21540"/>
        <dbReference type="ChEBI" id="CHEBI:18277"/>
        <dbReference type="ChEBI" id="CHEBI:58613"/>
        <dbReference type="EC" id="5.3.1.24"/>
    </reaction>
</comment>
<keyword evidence="5" id="KW-0028">Amino-acid biosynthesis</keyword>
<proteinExistence type="predicted"/>
<name>A0A8J6TL97_9BACT</name>
<dbReference type="InterPro" id="IPR013785">
    <property type="entry name" value="Aldolase_TIM"/>
</dbReference>
<sequence length="257" mass="27780">MGKIIVQIYEVQTPSEAEKLIALGVDHIGSVVVSAESWKIQSIVDTIQVVGAGDARSSLIPLFSDCDAVLRTLDFYQPDIVHFCESLVFQNDDASACQDLLALQENVKKRFPGIKIMRSIPIAPAGVSDRVPTLKLARRFEPVSDYFLTDTLLLKASGGSADDQPVKGFVGITGRTCDWDVAAKLVESSRIPVILAGGISPENVFDGILHVRAAGVDSCTGTNAVDSDGVSVRFKKDLNKVKRLVEEVHRAEQTLSN</sequence>
<evidence type="ECO:0000256" key="3">
    <source>
        <dbReference type="ARBA" id="ARBA00012572"/>
    </source>
</evidence>
<organism evidence="10 11">
    <name type="scientific">Candidatus Desulfatibia profunda</name>
    <dbReference type="NCBI Taxonomy" id="2841695"/>
    <lineage>
        <taxon>Bacteria</taxon>
        <taxon>Pseudomonadati</taxon>
        <taxon>Thermodesulfobacteriota</taxon>
        <taxon>Desulfobacteria</taxon>
        <taxon>Desulfobacterales</taxon>
        <taxon>Desulfobacterales incertae sedis</taxon>
        <taxon>Candidatus Desulfatibia</taxon>
    </lineage>
</organism>
<dbReference type="Gene3D" id="3.20.20.70">
    <property type="entry name" value="Aldolase class I"/>
    <property type="match status" value="1"/>
</dbReference>
<evidence type="ECO:0000256" key="7">
    <source>
        <dbReference type="ARBA" id="ARBA00023141"/>
    </source>
</evidence>
<accession>A0A8J6TL97</accession>
<dbReference type="PANTHER" id="PTHR42894">
    <property type="entry name" value="N-(5'-PHOSPHORIBOSYL)ANTHRANILATE ISOMERASE"/>
    <property type="match status" value="1"/>
</dbReference>
<evidence type="ECO:0000313" key="10">
    <source>
        <dbReference type="EMBL" id="MBC8360398.1"/>
    </source>
</evidence>
<keyword evidence="8" id="KW-0413">Isomerase</keyword>
<dbReference type="EC" id="5.3.1.24" evidence="3"/>
<evidence type="ECO:0000259" key="9">
    <source>
        <dbReference type="Pfam" id="PF00697"/>
    </source>
</evidence>
<evidence type="ECO:0000313" key="11">
    <source>
        <dbReference type="Proteomes" id="UP000603434"/>
    </source>
</evidence>
<dbReference type="PANTHER" id="PTHR42894:SF1">
    <property type="entry name" value="N-(5'-PHOSPHORIBOSYL)ANTHRANILATE ISOMERASE"/>
    <property type="match status" value="1"/>
</dbReference>
<feature type="domain" description="N-(5'phosphoribosyl) anthranilate isomerase (PRAI)" evidence="9">
    <location>
        <begin position="131"/>
        <end position="246"/>
    </location>
</feature>